<organism evidence="3 4">
    <name type="scientific">Cupriavidus pauculus</name>
    <dbReference type="NCBI Taxonomy" id="82633"/>
    <lineage>
        <taxon>Bacteria</taxon>
        <taxon>Pseudomonadati</taxon>
        <taxon>Pseudomonadota</taxon>
        <taxon>Betaproteobacteria</taxon>
        <taxon>Burkholderiales</taxon>
        <taxon>Burkholderiaceae</taxon>
        <taxon>Cupriavidus</taxon>
    </lineage>
</organism>
<gene>
    <name evidence="3" type="ORF">CYJ10_25360</name>
</gene>
<feature type="transmembrane region" description="Helical" evidence="2">
    <location>
        <begin position="33"/>
        <end position="54"/>
    </location>
</feature>
<keyword evidence="2" id="KW-0472">Membrane</keyword>
<evidence type="ECO:0000256" key="1">
    <source>
        <dbReference type="SAM" id="MobiDB-lite"/>
    </source>
</evidence>
<reference evidence="3 4" key="1">
    <citation type="submission" date="2017-12" db="EMBL/GenBank/DDBJ databases">
        <title>Genome sequence of the active heterotrophic nitrifier-denitrifier, Cupriavidus pauculus UM1.</title>
        <authorList>
            <person name="Putonti C."/>
            <person name="Castignetti D."/>
        </authorList>
    </citation>
    <scope>NUCLEOTIDE SEQUENCE [LARGE SCALE GENOMIC DNA]</scope>
    <source>
        <strain evidence="3 4">UM1</strain>
    </source>
</reference>
<proteinExistence type="predicted"/>
<accession>A0A2N5C6F4</accession>
<evidence type="ECO:0000313" key="3">
    <source>
        <dbReference type="EMBL" id="PLP97811.1"/>
    </source>
</evidence>
<dbReference type="RefSeq" id="WP_101684205.1">
    <property type="nucleotide sequence ID" value="NZ_PJRP01000015.1"/>
</dbReference>
<keyword evidence="2" id="KW-1133">Transmembrane helix</keyword>
<comment type="caution">
    <text evidence="3">The sequence shown here is derived from an EMBL/GenBank/DDBJ whole genome shotgun (WGS) entry which is preliminary data.</text>
</comment>
<dbReference type="Gene3D" id="6.10.250.2540">
    <property type="match status" value="1"/>
</dbReference>
<keyword evidence="2" id="KW-0812">Transmembrane</keyword>
<evidence type="ECO:0000256" key="2">
    <source>
        <dbReference type="SAM" id="Phobius"/>
    </source>
</evidence>
<dbReference type="Proteomes" id="UP000234341">
    <property type="component" value="Unassembled WGS sequence"/>
</dbReference>
<protein>
    <submittedName>
        <fullName evidence="3">Uncharacterized protein</fullName>
    </submittedName>
</protein>
<dbReference type="Gene3D" id="3.90.20.10">
    <property type="match status" value="1"/>
</dbReference>
<evidence type="ECO:0000313" key="4">
    <source>
        <dbReference type="Proteomes" id="UP000234341"/>
    </source>
</evidence>
<name>A0A2N5C6F4_9BURK</name>
<dbReference type="OrthoDB" id="9131630at2"/>
<dbReference type="AlphaFoldDB" id="A0A2N5C6F4"/>
<dbReference type="SUPFAM" id="SSF57997">
    <property type="entry name" value="Tropomyosin"/>
    <property type="match status" value="1"/>
</dbReference>
<sequence>MSIAMTADQFSDHPGSGHAGPAPQHRAKPHHDWRIAATIFTAVFIALGGIFAILEYSGRQSDKTNENIYYRFDAVDERLGVMDRQFQAADKRFDGVDRRIDRLEAKVDEGFAKVDQRFEKVDERFDKMDERFNKLEARFDRKFDQIEKNFDQINENFAQVTDVLQTLVEQKAPSGAAASDQARGSRPR</sequence>
<feature type="region of interest" description="Disordered" evidence="1">
    <location>
        <begin position="1"/>
        <end position="28"/>
    </location>
</feature>
<dbReference type="EMBL" id="PJRP01000015">
    <property type="protein sequence ID" value="PLP97811.1"/>
    <property type="molecule type" value="Genomic_DNA"/>
</dbReference>